<evidence type="ECO:0000256" key="6">
    <source>
        <dbReference type="ARBA" id="ARBA00022842"/>
    </source>
</evidence>
<dbReference type="AlphaFoldDB" id="A0A9P8D3J9"/>
<comment type="similarity">
    <text evidence="3">Belongs to the Nudix hydrolase family. PCD1 subfamily.</text>
</comment>
<keyword evidence="6" id="KW-0460">Magnesium</keyword>
<dbReference type="InterPro" id="IPR000059">
    <property type="entry name" value="NUDIX_hydrolase_NudL_CS"/>
</dbReference>
<gene>
    <name evidence="10" type="ORF">KVV02_000179</name>
</gene>
<dbReference type="Proteomes" id="UP000717515">
    <property type="component" value="Unassembled WGS sequence"/>
</dbReference>
<dbReference type="PROSITE" id="PS51462">
    <property type="entry name" value="NUDIX"/>
    <property type="match status" value="1"/>
</dbReference>
<evidence type="ECO:0000313" key="10">
    <source>
        <dbReference type="EMBL" id="KAG9327733.1"/>
    </source>
</evidence>
<dbReference type="GO" id="GO:0009132">
    <property type="term" value="P:nucleoside diphosphate metabolic process"/>
    <property type="evidence" value="ECO:0007669"/>
    <property type="project" value="InterPro"/>
</dbReference>
<name>A0A9P8D3J9_MORAP</name>
<keyword evidence="5" id="KW-0378">Hydrolase</keyword>
<feature type="region of interest" description="Disordered" evidence="8">
    <location>
        <begin position="80"/>
        <end position="99"/>
    </location>
</feature>
<dbReference type="SUPFAM" id="SSF55811">
    <property type="entry name" value="Nudix"/>
    <property type="match status" value="1"/>
</dbReference>
<evidence type="ECO:0000256" key="4">
    <source>
        <dbReference type="ARBA" id="ARBA00022723"/>
    </source>
</evidence>
<keyword evidence="4" id="KW-0479">Metal-binding</keyword>
<dbReference type="PANTHER" id="PTHR12992">
    <property type="entry name" value="NUDIX HYDROLASE"/>
    <property type="match status" value="1"/>
</dbReference>
<dbReference type="InterPro" id="IPR045121">
    <property type="entry name" value="CoAse"/>
</dbReference>
<evidence type="ECO:0000256" key="7">
    <source>
        <dbReference type="ARBA" id="ARBA00023211"/>
    </source>
</evidence>
<dbReference type="PROSITE" id="PS01293">
    <property type="entry name" value="NUDIX_COA"/>
    <property type="match status" value="1"/>
</dbReference>
<evidence type="ECO:0000256" key="1">
    <source>
        <dbReference type="ARBA" id="ARBA00001936"/>
    </source>
</evidence>
<proteinExistence type="inferred from homology"/>
<evidence type="ECO:0000313" key="11">
    <source>
        <dbReference type="Proteomes" id="UP000717515"/>
    </source>
</evidence>
<dbReference type="GO" id="GO:0030145">
    <property type="term" value="F:manganese ion binding"/>
    <property type="evidence" value="ECO:0007669"/>
    <property type="project" value="InterPro"/>
</dbReference>
<sequence>MSMRVRTTAAGAGAGASRLGSSVFGSRGAFLTQAAACSTRTHLRAVTNLFPAMFCSLNSHAQGPSDKTLRAELRHYSSNTSSAVSSVPTSSSSPSATPSKRAFQYDQSFLDLVMSRLKDQSDTSAYFKNGKDKALRQAGVFMPLCIHKGVPSVLFTIRASHMRNHRGEVSFPGGKRDPGDKTVLDTALREMEEEISIFRDQVQVLGECAALPNKDGTMTVHPFVGIIKEPIEDIDTILYNKDEVQKVFTVPFQDLVDPGKRSMVRFRNSEFMYPTWKIEQEKVVIWGLTAFILDGVLRRIAKEGLADTAEIPKGTLAEQYKPSKRSA</sequence>
<organism evidence="10 11">
    <name type="scientific">Mortierella alpina</name>
    <name type="common">Oleaginous fungus</name>
    <name type="synonym">Mortierella renispora</name>
    <dbReference type="NCBI Taxonomy" id="64518"/>
    <lineage>
        <taxon>Eukaryota</taxon>
        <taxon>Fungi</taxon>
        <taxon>Fungi incertae sedis</taxon>
        <taxon>Mucoromycota</taxon>
        <taxon>Mortierellomycotina</taxon>
        <taxon>Mortierellomycetes</taxon>
        <taxon>Mortierellales</taxon>
        <taxon>Mortierellaceae</taxon>
        <taxon>Mortierella</taxon>
    </lineage>
</organism>
<comment type="cofactor">
    <cofactor evidence="2">
        <name>Mg(2+)</name>
        <dbReference type="ChEBI" id="CHEBI:18420"/>
    </cofactor>
</comment>
<dbReference type="InterPro" id="IPR000086">
    <property type="entry name" value="NUDIX_hydrolase_dom"/>
</dbReference>
<evidence type="ECO:0000259" key="9">
    <source>
        <dbReference type="PROSITE" id="PS51462"/>
    </source>
</evidence>
<evidence type="ECO:0000256" key="8">
    <source>
        <dbReference type="SAM" id="MobiDB-lite"/>
    </source>
</evidence>
<comment type="cofactor">
    <cofactor evidence="1">
        <name>Mn(2+)</name>
        <dbReference type="ChEBI" id="CHEBI:29035"/>
    </cofactor>
</comment>
<protein>
    <recommendedName>
        <fullName evidence="9">Nudix hydrolase domain-containing protein</fullName>
    </recommendedName>
</protein>
<comment type="caution">
    <text evidence="10">The sequence shown here is derived from an EMBL/GenBank/DDBJ whole genome shotgun (WGS) entry which is preliminary data.</text>
</comment>
<reference evidence="10" key="1">
    <citation type="submission" date="2021-07" db="EMBL/GenBank/DDBJ databases">
        <title>Draft genome of Mortierella alpina, strain LL118, isolated from an aspen leaf litter sample.</title>
        <authorList>
            <person name="Yang S."/>
            <person name="Vinatzer B.A."/>
        </authorList>
    </citation>
    <scope>NUCLEOTIDE SEQUENCE</scope>
    <source>
        <strain evidence="10">LL118</strain>
    </source>
</reference>
<dbReference type="Gene3D" id="3.90.79.10">
    <property type="entry name" value="Nucleoside Triphosphate Pyrophosphohydrolase"/>
    <property type="match status" value="1"/>
</dbReference>
<keyword evidence="7" id="KW-0464">Manganese</keyword>
<accession>A0A9P8D3J9</accession>
<evidence type="ECO:0000256" key="3">
    <source>
        <dbReference type="ARBA" id="ARBA00006506"/>
    </source>
</evidence>
<dbReference type="Pfam" id="PF00293">
    <property type="entry name" value="NUDIX"/>
    <property type="match status" value="1"/>
</dbReference>
<dbReference type="InterPro" id="IPR015797">
    <property type="entry name" value="NUDIX_hydrolase-like_dom_sf"/>
</dbReference>
<dbReference type="PANTHER" id="PTHR12992:SF11">
    <property type="entry name" value="MITOCHONDRIAL COENZYME A DIPHOSPHATASE NUDT8"/>
    <property type="match status" value="1"/>
</dbReference>
<evidence type="ECO:0000256" key="5">
    <source>
        <dbReference type="ARBA" id="ARBA00022801"/>
    </source>
</evidence>
<dbReference type="GO" id="GO:0010945">
    <property type="term" value="F:coenzyme A diphosphatase activity"/>
    <property type="evidence" value="ECO:0007669"/>
    <property type="project" value="InterPro"/>
</dbReference>
<dbReference type="GO" id="GO:0000287">
    <property type="term" value="F:magnesium ion binding"/>
    <property type="evidence" value="ECO:0007669"/>
    <property type="project" value="InterPro"/>
</dbReference>
<dbReference type="EMBL" id="JAIFTL010000001">
    <property type="protein sequence ID" value="KAG9327733.1"/>
    <property type="molecule type" value="Genomic_DNA"/>
</dbReference>
<evidence type="ECO:0000256" key="2">
    <source>
        <dbReference type="ARBA" id="ARBA00001946"/>
    </source>
</evidence>
<feature type="domain" description="Nudix hydrolase" evidence="9">
    <location>
        <begin position="135"/>
        <end position="279"/>
    </location>
</feature>
<dbReference type="CDD" id="cd03426">
    <property type="entry name" value="NUDIX_CoAse_Nudt7"/>
    <property type="match status" value="1"/>
</dbReference>